<feature type="compositionally biased region" description="Basic and acidic residues" evidence="3">
    <location>
        <begin position="291"/>
        <end position="300"/>
    </location>
</feature>
<dbReference type="EMBL" id="JAVRJZ010000003">
    <property type="protein sequence ID" value="KAK2724669.1"/>
    <property type="molecule type" value="Genomic_DNA"/>
</dbReference>
<feature type="compositionally biased region" description="Basic and acidic residues" evidence="3">
    <location>
        <begin position="183"/>
        <end position="199"/>
    </location>
</feature>
<dbReference type="Proteomes" id="UP001187531">
    <property type="component" value="Unassembled WGS sequence"/>
</dbReference>
<sequence>MEHFVVTSDLQFSLPLGLSSDPEGLINIITNEAWKSLSVAARNELKNKYLPKYPESNDKQQEETLNMLFNSASFQFGNPLEEFVSMLWEGWFKPCTPPLLELQKKTQKVLKRKQMLEYHQQLLKDIVISRQSLIDVALQLGPSQPIRMKTRFLQSSTMRNAYQHEERTKRRYLHELQMIKNETGDDRRGLSSDDEKDIGMQDTGSLSSSKRSRKDGTQILYMGEERTGTVNTFTERNGYDEDPPFEVTDEMYRKMLKKYRKHRKKGQMVYEYNYDGITLADVIRRVKTHSLKTESSRRAESVLPVSQQIQSEISEETSTDGEETSNTGCVPVESDMDDSSPASDDEGAKDQENEEFETHACFFSLIRDVICSFEGQTATVSNLRSSIRSWEETSVAAVNDWFNLLPDGKWDSHLSSALAFLAGHSNLLSSSFSPYIEWQSSTKTYRWIATFRDDDTTLSGLNELWVSSLDLKKTAEINPLKEFHLQEKQRYQNPTKSFTYLLSGVKFTVGPVLELLRDAGPMKAENLLSKNRPSSVSFLSLVKDAVARLPRGQGTIVDIENLLLQSQYLSLSEDDCSNINVYIKSALDKIQTESDPCCKYDMQFNVWIYLHRERTEKEMERMYEILKNASTQSKLPEVKRKKLEDLPDMRRQVVTPIQGSTLSSGSMVINKFTQASAKPMELNGFGLVGTPRTSAMATVSSDIKAIPTLANGRTVSSMSASTAISVSSNRQRIIRHPVQVTRSTTPQPASLATRFLILRIVFLHLQRQVVFQRSPVPPPLRQQRGATILVEAPDGTRRQITLPPGFHATRETISSLARVVQNTPGRGPIRLNTNWNLNQN</sequence>
<dbReference type="PANTHER" id="PTHR13052">
    <property type="entry name" value="NFRKB-RELATED"/>
    <property type="match status" value="1"/>
</dbReference>
<comment type="caution">
    <text evidence="5">The sequence shown here is derived from an EMBL/GenBank/DDBJ whole genome shotgun (WGS) entry which is preliminary data.</text>
</comment>
<evidence type="ECO:0000313" key="6">
    <source>
        <dbReference type="Proteomes" id="UP001187531"/>
    </source>
</evidence>
<evidence type="ECO:0000256" key="2">
    <source>
        <dbReference type="ARBA" id="ARBA00023242"/>
    </source>
</evidence>
<comment type="subcellular location">
    <subcellularLocation>
        <location evidence="1">Nucleus</location>
    </subcellularLocation>
</comment>
<keyword evidence="6" id="KW-1185">Reference proteome</keyword>
<dbReference type="InterPro" id="IPR044867">
    <property type="entry name" value="DEUBAD_dom"/>
</dbReference>
<feature type="compositionally biased region" description="Acidic residues" evidence="3">
    <location>
        <begin position="313"/>
        <end position="323"/>
    </location>
</feature>
<feature type="region of interest" description="Disordered" evidence="3">
    <location>
        <begin position="291"/>
        <end position="351"/>
    </location>
</feature>
<dbReference type="Pfam" id="PF25793">
    <property type="entry name" value="WHD_2nd_NFRKB"/>
    <property type="match status" value="1"/>
</dbReference>
<dbReference type="CDD" id="cd21865">
    <property type="entry name" value="DEUBAD_NFRKB"/>
    <property type="match status" value="1"/>
</dbReference>
<dbReference type="InterPro" id="IPR038106">
    <property type="entry name" value="NFRKB_winged_sf"/>
</dbReference>
<organism evidence="5 6">
    <name type="scientific">Artemia franciscana</name>
    <name type="common">Brine shrimp</name>
    <name type="synonym">Artemia sanfranciscana</name>
    <dbReference type="NCBI Taxonomy" id="6661"/>
    <lineage>
        <taxon>Eukaryota</taxon>
        <taxon>Metazoa</taxon>
        <taxon>Ecdysozoa</taxon>
        <taxon>Arthropoda</taxon>
        <taxon>Crustacea</taxon>
        <taxon>Branchiopoda</taxon>
        <taxon>Anostraca</taxon>
        <taxon>Artemiidae</taxon>
        <taxon>Artemia</taxon>
    </lineage>
</organism>
<protein>
    <recommendedName>
        <fullName evidence="4">DEUBAD domain-containing protein</fullName>
    </recommendedName>
</protein>
<evidence type="ECO:0000313" key="5">
    <source>
        <dbReference type="EMBL" id="KAK2724669.1"/>
    </source>
</evidence>
<name>A0AA88IAF1_ARTSF</name>
<dbReference type="PANTHER" id="PTHR13052:SF3">
    <property type="entry name" value="NUCLEAR FACTOR RELATED TO KAPPA-B-BINDING PROTEIN"/>
    <property type="match status" value="1"/>
</dbReference>
<evidence type="ECO:0000256" key="1">
    <source>
        <dbReference type="ARBA" id="ARBA00004123"/>
    </source>
</evidence>
<dbReference type="InterPro" id="IPR025220">
    <property type="entry name" value="NFRKB_WH_1"/>
</dbReference>
<evidence type="ECO:0000256" key="3">
    <source>
        <dbReference type="SAM" id="MobiDB-lite"/>
    </source>
</evidence>
<dbReference type="InterPro" id="IPR057748">
    <property type="entry name" value="NFRKB_WH_2"/>
</dbReference>
<dbReference type="PROSITE" id="PS51916">
    <property type="entry name" value="DEUBAD"/>
    <property type="match status" value="1"/>
</dbReference>
<dbReference type="InterPro" id="IPR024867">
    <property type="entry name" value="NFRKB"/>
</dbReference>
<dbReference type="Pfam" id="PF14465">
    <property type="entry name" value="WHD_1st_NFRKB"/>
    <property type="match status" value="1"/>
</dbReference>
<feature type="compositionally biased region" description="Acidic residues" evidence="3">
    <location>
        <begin position="334"/>
        <end position="345"/>
    </location>
</feature>
<dbReference type="GO" id="GO:0031011">
    <property type="term" value="C:Ino80 complex"/>
    <property type="evidence" value="ECO:0007669"/>
    <property type="project" value="InterPro"/>
</dbReference>
<accession>A0AA88IAF1</accession>
<dbReference type="Gene3D" id="1.10.10.2430">
    <property type="entry name" value="NFRKB winged helix-like domain"/>
    <property type="match status" value="1"/>
</dbReference>
<dbReference type="AlphaFoldDB" id="A0AA88IAF1"/>
<gene>
    <name evidence="5" type="ORF">QYM36_001236</name>
</gene>
<reference evidence="5" key="1">
    <citation type="submission" date="2023-07" db="EMBL/GenBank/DDBJ databases">
        <title>Chromosome-level genome assembly of Artemia franciscana.</title>
        <authorList>
            <person name="Jo E."/>
        </authorList>
    </citation>
    <scope>NUCLEOTIDE SEQUENCE</scope>
    <source>
        <tissue evidence="5">Whole body</tissue>
    </source>
</reference>
<feature type="domain" description="DEUBAD" evidence="4">
    <location>
        <begin position="15"/>
        <end position="132"/>
    </location>
</feature>
<dbReference type="GO" id="GO:0002020">
    <property type="term" value="F:protease binding"/>
    <property type="evidence" value="ECO:0007669"/>
    <property type="project" value="TreeGrafter"/>
</dbReference>
<feature type="region of interest" description="Disordered" evidence="3">
    <location>
        <begin position="183"/>
        <end position="216"/>
    </location>
</feature>
<proteinExistence type="predicted"/>
<keyword evidence="2" id="KW-0539">Nucleus</keyword>
<evidence type="ECO:0000259" key="4">
    <source>
        <dbReference type="PROSITE" id="PS51916"/>
    </source>
</evidence>